<gene>
    <name evidence="1" type="ORF">JOQ06_008599</name>
</gene>
<dbReference type="Proteomes" id="UP001219934">
    <property type="component" value="Unassembled WGS sequence"/>
</dbReference>
<dbReference type="EMBL" id="JAPTMU010000020">
    <property type="protein sequence ID" value="KAJ4926425.1"/>
    <property type="molecule type" value="Genomic_DNA"/>
</dbReference>
<protein>
    <submittedName>
        <fullName evidence="1">Uncharacterized protein</fullName>
    </submittedName>
</protein>
<keyword evidence="2" id="KW-1185">Reference proteome</keyword>
<comment type="caution">
    <text evidence="1">The sequence shown here is derived from an EMBL/GenBank/DDBJ whole genome shotgun (WGS) entry which is preliminary data.</text>
</comment>
<accession>A0AAD6ALH2</accession>
<organism evidence="1 2">
    <name type="scientific">Pogonophryne albipinna</name>
    <dbReference type="NCBI Taxonomy" id="1090488"/>
    <lineage>
        <taxon>Eukaryota</taxon>
        <taxon>Metazoa</taxon>
        <taxon>Chordata</taxon>
        <taxon>Craniata</taxon>
        <taxon>Vertebrata</taxon>
        <taxon>Euteleostomi</taxon>
        <taxon>Actinopterygii</taxon>
        <taxon>Neopterygii</taxon>
        <taxon>Teleostei</taxon>
        <taxon>Neoteleostei</taxon>
        <taxon>Acanthomorphata</taxon>
        <taxon>Eupercaria</taxon>
        <taxon>Perciformes</taxon>
        <taxon>Notothenioidei</taxon>
        <taxon>Pogonophryne</taxon>
    </lineage>
</organism>
<evidence type="ECO:0000313" key="2">
    <source>
        <dbReference type="Proteomes" id="UP001219934"/>
    </source>
</evidence>
<evidence type="ECO:0000313" key="1">
    <source>
        <dbReference type="EMBL" id="KAJ4926425.1"/>
    </source>
</evidence>
<name>A0AAD6ALH2_9TELE</name>
<reference evidence="1" key="1">
    <citation type="submission" date="2022-11" db="EMBL/GenBank/DDBJ databases">
        <title>Chromosome-level genome of Pogonophryne albipinna.</title>
        <authorList>
            <person name="Jo E."/>
        </authorList>
    </citation>
    <scope>NUCLEOTIDE SEQUENCE</scope>
    <source>
        <strain evidence="1">SGF0006</strain>
        <tissue evidence="1">Muscle</tissue>
    </source>
</reference>
<sequence length="148" mass="16861">MSCCCLAYGLPSDLKEEGEETIAGDGLQVGDNISYLVPIKRMKYTQGVGDTQMPVHLSKNKWRIDSGLVVREGWSHTKKKAINLVGCNADFLHHNTVNQSGFSLMRLHGNRASSVPRRWRRRGRENRTEVDGGRRRRIDTFSYFPVRI</sequence>
<dbReference type="AlphaFoldDB" id="A0AAD6ALH2"/>
<proteinExistence type="predicted"/>